<dbReference type="InterPro" id="IPR008620">
    <property type="entry name" value="FixH"/>
</dbReference>
<proteinExistence type="predicted"/>
<evidence type="ECO:0000313" key="2">
    <source>
        <dbReference type="EMBL" id="GAA4790981.1"/>
    </source>
</evidence>
<dbReference type="Proteomes" id="UP001499959">
    <property type="component" value="Unassembled WGS sequence"/>
</dbReference>
<accession>A0ABP9B893</accession>
<protein>
    <recommendedName>
        <fullName evidence="4">Nitrogen fixation protein FixH</fullName>
    </recommendedName>
</protein>
<gene>
    <name evidence="2" type="ORF">GCM10023307_15390</name>
</gene>
<evidence type="ECO:0000313" key="3">
    <source>
        <dbReference type="Proteomes" id="UP001499959"/>
    </source>
</evidence>
<sequence>MPADPKRQSPWRNPMVWLMVGFPLAAVVAGIATVFIAIDAGGSDAIPDDVRRTAQIQTTELGPDERAAERKLAAVFSVQEGAVEVLVATGDFDRGHPLKLSLLHPVDAAQDIALTLQPNGRGGWSATHALDVGHAWRVQLLDDAGTWRLLARLPAGQRGVLLRPSLAGDDDAVATPPPAKAP</sequence>
<keyword evidence="1" id="KW-0472">Membrane</keyword>
<name>A0ABP9B893_9GAMM</name>
<feature type="transmembrane region" description="Helical" evidence="1">
    <location>
        <begin position="16"/>
        <end position="38"/>
    </location>
</feature>
<reference evidence="3" key="1">
    <citation type="journal article" date="2019" name="Int. J. Syst. Evol. Microbiol.">
        <title>The Global Catalogue of Microorganisms (GCM) 10K type strain sequencing project: providing services to taxonomists for standard genome sequencing and annotation.</title>
        <authorList>
            <consortium name="The Broad Institute Genomics Platform"/>
            <consortium name="The Broad Institute Genome Sequencing Center for Infectious Disease"/>
            <person name="Wu L."/>
            <person name="Ma J."/>
        </authorList>
    </citation>
    <scope>NUCLEOTIDE SEQUENCE [LARGE SCALE GENOMIC DNA]</scope>
    <source>
        <strain evidence="3">JCM 18204</strain>
    </source>
</reference>
<evidence type="ECO:0000256" key="1">
    <source>
        <dbReference type="SAM" id="Phobius"/>
    </source>
</evidence>
<keyword evidence="3" id="KW-1185">Reference proteome</keyword>
<keyword evidence="1" id="KW-1133">Transmembrane helix</keyword>
<evidence type="ECO:0008006" key="4">
    <source>
        <dbReference type="Google" id="ProtNLM"/>
    </source>
</evidence>
<dbReference type="EMBL" id="BAABJE010000005">
    <property type="protein sequence ID" value="GAA4790981.1"/>
    <property type="molecule type" value="Genomic_DNA"/>
</dbReference>
<comment type="caution">
    <text evidence="2">The sequence shown here is derived from an EMBL/GenBank/DDBJ whole genome shotgun (WGS) entry which is preliminary data.</text>
</comment>
<organism evidence="2 3">
    <name type="scientific">Lysobacter hankyongensis</name>
    <dbReference type="NCBI Taxonomy" id="1176535"/>
    <lineage>
        <taxon>Bacteria</taxon>
        <taxon>Pseudomonadati</taxon>
        <taxon>Pseudomonadota</taxon>
        <taxon>Gammaproteobacteria</taxon>
        <taxon>Lysobacterales</taxon>
        <taxon>Lysobacteraceae</taxon>
        <taxon>Lysobacter</taxon>
    </lineage>
</organism>
<keyword evidence="1" id="KW-0812">Transmembrane</keyword>
<dbReference type="Pfam" id="PF05751">
    <property type="entry name" value="FixH"/>
    <property type="match status" value="1"/>
</dbReference>